<dbReference type="PROSITE" id="PS01124">
    <property type="entry name" value="HTH_ARAC_FAMILY_2"/>
    <property type="match status" value="1"/>
</dbReference>
<dbReference type="PANTHER" id="PTHR43280:SF32">
    <property type="entry name" value="TRANSCRIPTIONAL REGULATORY PROTEIN"/>
    <property type="match status" value="1"/>
</dbReference>
<proteinExistence type="predicted"/>
<evidence type="ECO:0000256" key="1">
    <source>
        <dbReference type="ARBA" id="ARBA00023015"/>
    </source>
</evidence>
<name>A0A3E1NK83_9BACT</name>
<evidence type="ECO:0000313" key="6">
    <source>
        <dbReference type="Proteomes" id="UP000261284"/>
    </source>
</evidence>
<dbReference type="Gene3D" id="1.10.10.60">
    <property type="entry name" value="Homeodomain-like"/>
    <property type="match status" value="1"/>
</dbReference>
<dbReference type="GO" id="GO:0003700">
    <property type="term" value="F:DNA-binding transcription factor activity"/>
    <property type="evidence" value="ECO:0007669"/>
    <property type="project" value="InterPro"/>
</dbReference>
<organism evidence="5 6">
    <name type="scientific">Deminuibacter soli</name>
    <dbReference type="NCBI Taxonomy" id="2291815"/>
    <lineage>
        <taxon>Bacteria</taxon>
        <taxon>Pseudomonadati</taxon>
        <taxon>Bacteroidota</taxon>
        <taxon>Chitinophagia</taxon>
        <taxon>Chitinophagales</taxon>
        <taxon>Chitinophagaceae</taxon>
        <taxon>Deminuibacter</taxon>
    </lineage>
</organism>
<dbReference type="PANTHER" id="PTHR43280">
    <property type="entry name" value="ARAC-FAMILY TRANSCRIPTIONAL REGULATOR"/>
    <property type="match status" value="1"/>
</dbReference>
<feature type="domain" description="HTH araC/xylS-type" evidence="4">
    <location>
        <begin position="188"/>
        <end position="286"/>
    </location>
</feature>
<dbReference type="SMART" id="SM00342">
    <property type="entry name" value="HTH_ARAC"/>
    <property type="match status" value="1"/>
</dbReference>
<evidence type="ECO:0000313" key="5">
    <source>
        <dbReference type="EMBL" id="RFM28234.1"/>
    </source>
</evidence>
<evidence type="ECO:0000256" key="2">
    <source>
        <dbReference type="ARBA" id="ARBA00023125"/>
    </source>
</evidence>
<dbReference type="InterPro" id="IPR037923">
    <property type="entry name" value="HTH-like"/>
</dbReference>
<protein>
    <submittedName>
        <fullName evidence="5">AraC family transcriptional regulator</fullName>
    </submittedName>
</protein>
<dbReference type="SUPFAM" id="SSF46689">
    <property type="entry name" value="Homeodomain-like"/>
    <property type="match status" value="1"/>
</dbReference>
<dbReference type="SUPFAM" id="SSF51215">
    <property type="entry name" value="Regulatory protein AraC"/>
    <property type="match status" value="1"/>
</dbReference>
<keyword evidence="6" id="KW-1185">Reference proteome</keyword>
<evidence type="ECO:0000256" key="3">
    <source>
        <dbReference type="ARBA" id="ARBA00023163"/>
    </source>
</evidence>
<comment type="caution">
    <text evidence="5">The sequence shown here is derived from an EMBL/GenBank/DDBJ whole genome shotgun (WGS) entry which is preliminary data.</text>
</comment>
<keyword evidence="2" id="KW-0238">DNA-binding</keyword>
<keyword evidence="3" id="KW-0804">Transcription</keyword>
<sequence length="294" mass="33287">MQQSQRPPFSTAAQNEQHTFIIQRLNPLINTDAVMNAMPATCTVALLWLTSGQGVYNDGGTPFNLQAGQLLCIRRKQVQQLQLSSEASGYSLFFAESFLYNNEQEFDLMDHAGLSCLFAETSGITISDDLCPEMMITAENMLREHTNNYMFKSAMLRRYLKIFLMQVTRNLQGNVLLGMETRNSELTKQFLSLVDVHFKNKKLVVDYADELLVTANHLNQIVKKTTGYTASYHIRQRVILEAKRHAASSGSCMKEIAWLLGFSDTSHFSKYFKGITGISFSDFKKERMTITAQA</sequence>
<dbReference type="AlphaFoldDB" id="A0A3E1NK83"/>
<keyword evidence="1" id="KW-0805">Transcription regulation</keyword>
<reference evidence="5 6" key="1">
    <citation type="submission" date="2018-08" db="EMBL/GenBank/DDBJ databases">
        <title>Chitinophagaceae sp. K23C18032701, a novel bacterium isolated from forest soil.</title>
        <authorList>
            <person name="Wang C."/>
        </authorList>
    </citation>
    <scope>NUCLEOTIDE SEQUENCE [LARGE SCALE GENOMIC DNA]</scope>
    <source>
        <strain evidence="5 6">K23C18032701</strain>
    </source>
</reference>
<accession>A0A3E1NK83</accession>
<dbReference type="InterPro" id="IPR018060">
    <property type="entry name" value="HTH_AraC"/>
</dbReference>
<dbReference type="OrthoDB" id="9793451at2"/>
<dbReference type="EMBL" id="QTJU01000003">
    <property type="protein sequence ID" value="RFM28234.1"/>
    <property type="molecule type" value="Genomic_DNA"/>
</dbReference>
<dbReference type="InterPro" id="IPR009057">
    <property type="entry name" value="Homeodomain-like_sf"/>
</dbReference>
<dbReference type="Pfam" id="PF12833">
    <property type="entry name" value="HTH_18"/>
    <property type="match status" value="1"/>
</dbReference>
<dbReference type="GO" id="GO:0043565">
    <property type="term" value="F:sequence-specific DNA binding"/>
    <property type="evidence" value="ECO:0007669"/>
    <property type="project" value="InterPro"/>
</dbReference>
<dbReference type="Proteomes" id="UP000261284">
    <property type="component" value="Unassembled WGS sequence"/>
</dbReference>
<dbReference type="RefSeq" id="WP_116847480.1">
    <property type="nucleotide sequence ID" value="NZ_QTJU01000003.1"/>
</dbReference>
<gene>
    <name evidence="5" type="ORF">DXN05_12000</name>
</gene>
<evidence type="ECO:0000259" key="4">
    <source>
        <dbReference type="PROSITE" id="PS01124"/>
    </source>
</evidence>